<dbReference type="Proteomes" id="UP000186601">
    <property type="component" value="Unassembled WGS sequence"/>
</dbReference>
<protein>
    <submittedName>
        <fullName evidence="1">Uncharacterized protein</fullName>
    </submittedName>
</protein>
<dbReference type="EMBL" id="MLYV02001330">
    <property type="protein sequence ID" value="PSR70758.1"/>
    <property type="molecule type" value="Genomic_DNA"/>
</dbReference>
<sequence length="61" mass="6644">MHMVELWDLNIHIRGQNVVLPGGRSGAGTPVHSPAVGRRTSEVAAWAGNQNIEIEMLEVKL</sequence>
<gene>
    <name evidence="1" type="ORF">PHLCEN_2v13378</name>
</gene>
<name>A0A2R6NET0_9APHY</name>
<reference evidence="1 2" key="1">
    <citation type="submission" date="2018-02" db="EMBL/GenBank/DDBJ databases">
        <title>Genome sequence of the basidiomycete white-rot fungus Phlebia centrifuga.</title>
        <authorList>
            <person name="Granchi Z."/>
            <person name="Peng M."/>
            <person name="de Vries R.P."/>
            <person name="Hilden K."/>
            <person name="Makela M.R."/>
            <person name="Grigoriev I."/>
            <person name="Riley R."/>
        </authorList>
    </citation>
    <scope>NUCLEOTIDE SEQUENCE [LARGE SCALE GENOMIC DNA]</scope>
    <source>
        <strain evidence="1 2">FBCC195</strain>
    </source>
</reference>
<evidence type="ECO:0000313" key="2">
    <source>
        <dbReference type="Proteomes" id="UP000186601"/>
    </source>
</evidence>
<accession>A0A2R6NET0</accession>
<proteinExistence type="predicted"/>
<dbReference type="AlphaFoldDB" id="A0A2R6NET0"/>
<comment type="caution">
    <text evidence="1">The sequence shown here is derived from an EMBL/GenBank/DDBJ whole genome shotgun (WGS) entry which is preliminary data.</text>
</comment>
<organism evidence="1 2">
    <name type="scientific">Hermanssonia centrifuga</name>
    <dbReference type="NCBI Taxonomy" id="98765"/>
    <lineage>
        <taxon>Eukaryota</taxon>
        <taxon>Fungi</taxon>
        <taxon>Dikarya</taxon>
        <taxon>Basidiomycota</taxon>
        <taxon>Agaricomycotina</taxon>
        <taxon>Agaricomycetes</taxon>
        <taxon>Polyporales</taxon>
        <taxon>Meruliaceae</taxon>
        <taxon>Hermanssonia</taxon>
    </lineage>
</organism>
<evidence type="ECO:0000313" key="1">
    <source>
        <dbReference type="EMBL" id="PSR70758.1"/>
    </source>
</evidence>
<keyword evidence="2" id="KW-1185">Reference proteome</keyword>